<accession>A0A081RAD5</accession>
<keyword evidence="10" id="KW-0520">NAD</keyword>
<evidence type="ECO:0000256" key="9">
    <source>
        <dbReference type="ARBA" id="ARBA00022989"/>
    </source>
</evidence>
<evidence type="ECO:0000256" key="1">
    <source>
        <dbReference type="ARBA" id="ARBA00003943"/>
    </source>
</evidence>
<dbReference type="GO" id="GO:0005886">
    <property type="term" value="C:plasma membrane"/>
    <property type="evidence" value="ECO:0007669"/>
    <property type="project" value="UniProtKB-SubCell"/>
</dbReference>
<sequence length="96" mass="10248">MSSLNPDYLFVFILAAFVGFQLIKKVSPLLHSPLMSLTNAIAAVVIVGAISITGEEGATPLAKTLGFVAVFCATVNLVSGFMITDRMLKMFKPRGK</sequence>
<dbReference type="GO" id="GO:0008750">
    <property type="term" value="F:proton-translocating NAD(P)+ transhydrogenase activity"/>
    <property type="evidence" value="ECO:0007669"/>
    <property type="project" value="UniProtKB-EC"/>
</dbReference>
<keyword evidence="8" id="KW-1278">Translocase</keyword>
<evidence type="ECO:0000256" key="13">
    <source>
        <dbReference type="SAM" id="Phobius"/>
    </source>
</evidence>
<evidence type="ECO:0000256" key="12">
    <source>
        <dbReference type="ARBA" id="ARBA00048202"/>
    </source>
</evidence>
<dbReference type="EMBL" id="JFHR01000050">
    <property type="protein sequence ID" value="KEQ52158.1"/>
    <property type="molecule type" value="Genomic_DNA"/>
</dbReference>
<dbReference type="GO" id="GO:0006740">
    <property type="term" value="P:NADPH regeneration"/>
    <property type="evidence" value="ECO:0007669"/>
    <property type="project" value="TreeGrafter"/>
</dbReference>
<evidence type="ECO:0000313" key="15">
    <source>
        <dbReference type="EMBL" id="KEQ52158.1"/>
    </source>
</evidence>
<feature type="transmembrane region" description="Helical" evidence="13">
    <location>
        <begin position="6"/>
        <end position="23"/>
    </location>
</feature>
<dbReference type="OrthoDB" id="9810841at2"/>
<feature type="domain" description="NAD(P) transhydrogenase alpha subunit C-terminal" evidence="14">
    <location>
        <begin position="9"/>
        <end position="92"/>
    </location>
</feature>
<dbReference type="GO" id="GO:0050661">
    <property type="term" value="F:NADP binding"/>
    <property type="evidence" value="ECO:0007669"/>
    <property type="project" value="TreeGrafter"/>
</dbReference>
<evidence type="ECO:0000256" key="3">
    <source>
        <dbReference type="ARBA" id="ARBA00012943"/>
    </source>
</evidence>
<evidence type="ECO:0000256" key="6">
    <source>
        <dbReference type="ARBA" id="ARBA00022692"/>
    </source>
</evidence>
<keyword evidence="11 13" id="KW-0472">Membrane</keyword>
<gene>
    <name evidence="15" type="ORF">BV95_03576</name>
</gene>
<keyword evidence="7" id="KW-0521">NADP</keyword>
<protein>
    <recommendedName>
        <fullName evidence="3">proton-translocating NAD(P)(+) transhydrogenase</fullName>
        <ecNumber evidence="3">7.1.1.1</ecNumber>
    </recommendedName>
</protein>
<evidence type="ECO:0000256" key="8">
    <source>
        <dbReference type="ARBA" id="ARBA00022967"/>
    </source>
</evidence>
<feature type="transmembrane region" description="Helical" evidence="13">
    <location>
        <begin position="35"/>
        <end position="53"/>
    </location>
</feature>
<evidence type="ECO:0000256" key="11">
    <source>
        <dbReference type="ARBA" id="ARBA00023136"/>
    </source>
</evidence>
<dbReference type="EC" id="7.1.1.1" evidence="3"/>
<comment type="catalytic activity">
    <reaction evidence="12">
        <text>NAD(+) + NADPH + H(+)(in) = NADH + NADP(+) + H(+)(out)</text>
        <dbReference type="Rhea" id="RHEA:47992"/>
        <dbReference type="ChEBI" id="CHEBI:15378"/>
        <dbReference type="ChEBI" id="CHEBI:57540"/>
        <dbReference type="ChEBI" id="CHEBI:57783"/>
        <dbReference type="ChEBI" id="CHEBI:57945"/>
        <dbReference type="ChEBI" id="CHEBI:58349"/>
        <dbReference type="EC" id="7.1.1.1"/>
    </reaction>
</comment>
<dbReference type="Proteomes" id="UP000028411">
    <property type="component" value="Unassembled WGS sequence"/>
</dbReference>
<evidence type="ECO:0000256" key="7">
    <source>
        <dbReference type="ARBA" id="ARBA00022857"/>
    </source>
</evidence>
<keyword evidence="5" id="KW-0997">Cell inner membrane</keyword>
<keyword evidence="9 13" id="KW-1133">Transmembrane helix</keyword>
<dbReference type="PATRIC" id="fig|46429.4.peg.3565"/>
<dbReference type="Pfam" id="PF12769">
    <property type="entry name" value="PNTB_4TM"/>
    <property type="match status" value="1"/>
</dbReference>
<evidence type="ECO:0000259" key="14">
    <source>
        <dbReference type="Pfam" id="PF12769"/>
    </source>
</evidence>
<evidence type="ECO:0000256" key="4">
    <source>
        <dbReference type="ARBA" id="ARBA00022475"/>
    </source>
</evidence>
<comment type="caution">
    <text evidence="15">The sequence shown here is derived from an EMBL/GenBank/DDBJ whole genome shotgun (WGS) entry which is preliminary data.</text>
</comment>
<comment type="subcellular location">
    <subcellularLocation>
        <location evidence="2">Cell inner membrane</location>
        <topology evidence="2">Multi-pass membrane protein</topology>
    </subcellularLocation>
</comment>
<dbReference type="RefSeq" id="WP_025549500.1">
    <property type="nucleotide sequence ID" value="NZ_JFHR01000050.1"/>
</dbReference>
<dbReference type="AlphaFoldDB" id="A0A081RAD5"/>
<dbReference type="InterPro" id="IPR024605">
    <property type="entry name" value="NADP_transhyd_a_C"/>
</dbReference>
<keyword evidence="4" id="KW-1003">Cell membrane</keyword>
<evidence type="ECO:0000256" key="2">
    <source>
        <dbReference type="ARBA" id="ARBA00004429"/>
    </source>
</evidence>
<organism evidence="15 16">
    <name type="scientific">Sphingobium chlorophenolicum</name>
    <dbReference type="NCBI Taxonomy" id="46429"/>
    <lineage>
        <taxon>Bacteria</taxon>
        <taxon>Pseudomonadati</taxon>
        <taxon>Pseudomonadota</taxon>
        <taxon>Alphaproteobacteria</taxon>
        <taxon>Sphingomonadales</taxon>
        <taxon>Sphingomonadaceae</taxon>
        <taxon>Sphingobium</taxon>
    </lineage>
</organism>
<keyword evidence="6 13" id="KW-0812">Transmembrane</keyword>
<evidence type="ECO:0000313" key="16">
    <source>
        <dbReference type="Proteomes" id="UP000028411"/>
    </source>
</evidence>
<dbReference type="PANTHER" id="PTHR10160">
    <property type="entry name" value="NAD(P) TRANSHYDROGENASE"/>
    <property type="match status" value="1"/>
</dbReference>
<dbReference type="PANTHER" id="PTHR10160:SF19">
    <property type="entry name" value="PROTON-TRANSLOCATING NAD(P)(+) TRANSHYDROGENASE"/>
    <property type="match status" value="1"/>
</dbReference>
<name>A0A081RAD5_SPHCR</name>
<dbReference type="eggNOG" id="COG3288">
    <property type="taxonomic scope" value="Bacteria"/>
</dbReference>
<proteinExistence type="predicted"/>
<evidence type="ECO:0000256" key="10">
    <source>
        <dbReference type="ARBA" id="ARBA00023027"/>
    </source>
</evidence>
<reference evidence="15 16" key="1">
    <citation type="submission" date="2014-02" db="EMBL/GenBank/DDBJ databases">
        <title>Whole genome sequence of Sphingobium chlorophenolicum NBRC 16172.</title>
        <authorList>
            <person name="Gan H.M."/>
            <person name="Gan H.Y."/>
            <person name="Chew T.H."/>
            <person name="Savka M.A."/>
        </authorList>
    </citation>
    <scope>NUCLEOTIDE SEQUENCE [LARGE SCALE GENOMIC DNA]</scope>
    <source>
        <strain evidence="15 16">NBRC 16172</strain>
    </source>
</reference>
<comment type="function">
    <text evidence="1">The transhydrogenation between NADH and NADP is coupled to respiration and ATP hydrolysis and functions as a proton pump across the membrane.</text>
</comment>
<evidence type="ECO:0000256" key="5">
    <source>
        <dbReference type="ARBA" id="ARBA00022519"/>
    </source>
</evidence>
<feature type="transmembrane region" description="Helical" evidence="13">
    <location>
        <begin position="65"/>
        <end position="84"/>
    </location>
</feature>